<dbReference type="HOGENOM" id="CLU_468999_0_0_2"/>
<name>F4G3G8_METCR</name>
<feature type="coiled-coil region" evidence="2">
    <location>
        <begin position="323"/>
        <end position="463"/>
    </location>
</feature>
<sequence>MMRVRIRNIGGITTPLDVDLTKGVNVYTAPNAYGKSSLSKALVSLLTSEITAEDLLNVFSDTGYIEVKYNNKEYYRRIVRSKGKISENINLIMDDKRALMLSFFSPENKLLNQILGGQEQIEWFISTTSEIEKIKQLKLNVDQKLKLIREENEELRNKYKDAVTIQAEIKTIENEIEMIKKENESDRLINSTTQTISVTRQNKLLELNSKIEQKKKELSDLQNKHMKLELEIQQKESMIKPEIKKIFEDQLNQIVQDLQRKTGLRNETEIGIRVLERVLDEIKEAEKEHLSTCYVCGSHVDPENWRTRIDIISNELRLRMNSLEGVKREIDELNGKRDEITRKLAEFEGVRNEIERLRSKKQELIARMEMVKDQIGELERQKREMEDRFNKSSEVIRVMGQEDAVSKRLNELLNKKSQLEYELASLGIPTSTLNRIKEKEKEIEELEAQSEQLQKEYITRLSRAREEFTKIANYLMKELEFNLEAEITPDFSLVVRRNGTLMDLRKLSSSERTSLALVLVITAIKAYFKTPFFIVDESFMTFDQKRFQKLVDYLKDLTDYIIITRSDENVALVKQDREESQVTPA</sequence>
<dbReference type="AlphaFoldDB" id="F4G3G8"/>
<dbReference type="SUPFAM" id="SSF52540">
    <property type="entry name" value="P-loop containing nucleoside triphosphate hydrolases"/>
    <property type="match status" value="2"/>
</dbReference>
<dbReference type="Gene3D" id="1.10.287.510">
    <property type="entry name" value="Helix hairpin bin"/>
    <property type="match status" value="1"/>
</dbReference>
<evidence type="ECO:0000313" key="4">
    <source>
        <dbReference type="Proteomes" id="UP000007812"/>
    </source>
</evidence>
<organism evidence="3 4">
    <name type="scientific">Metallosphaera cuprina (strain Ar-4)</name>
    <dbReference type="NCBI Taxonomy" id="1006006"/>
    <lineage>
        <taxon>Archaea</taxon>
        <taxon>Thermoproteota</taxon>
        <taxon>Thermoprotei</taxon>
        <taxon>Sulfolobales</taxon>
        <taxon>Sulfolobaceae</taxon>
        <taxon>Metallosphaera</taxon>
    </lineage>
</organism>
<dbReference type="Gene3D" id="3.40.50.300">
    <property type="entry name" value="P-loop containing nucleotide triphosphate hydrolases"/>
    <property type="match status" value="2"/>
</dbReference>
<gene>
    <name evidence="3" type="ordered locus">Mcup_1233</name>
</gene>
<dbReference type="PATRIC" id="fig|1006006.8.peg.1229"/>
<dbReference type="eggNOG" id="arCOG00373">
    <property type="taxonomic scope" value="Archaea"/>
</dbReference>
<dbReference type="Proteomes" id="UP000007812">
    <property type="component" value="Chromosome"/>
</dbReference>
<evidence type="ECO:0000313" key="3">
    <source>
        <dbReference type="EMBL" id="AEB95338.1"/>
    </source>
</evidence>
<dbReference type="KEGG" id="mcn:Mcup_1233"/>
<protein>
    <submittedName>
        <fullName evidence="3">SMC domain-containing protein</fullName>
    </submittedName>
</protein>
<dbReference type="STRING" id="1006006.Mcup_1233"/>
<dbReference type="InterPro" id="IPR027417">
    <property type="entry name" value="P-loop_NTPase"/>
</dbReference>
<dbReference type="PANTHER" id="PTHR32114">
    <property type="entry name" value="ABC TRANSPORTER ABCH.3"/>
    <property type="match status" value="1"/>
</dbReference>
<proteinExistence type="predicted"/>
<keyword evidence="4" id="KW-1185">Reference proteome</keyword>
<keyword evidence="1 2" id="KW-0175">Coiled coil</keyword>
<accession>F4G3G8</accession>
<dbReference type="PANTHER" id="PTHR32114:SF2">
    <property type="entry name" value="ABC TRANSPORTER ABCH.3"/>
    <property type="match status" value="1"/>
</dbReference>
<evidence type="ECO:0000256" key="2">
    <source>
        <dbReference type="SAM" id="Coils"/>
    </source>
</evidence>
<reference evidence="3 4" key="1">
    <citation type="journal article" date="2011" name="J. Bacteriol.">
        <title>Complete genome sequence of Metallosphaera cuprina, a metal sulfide-oxidizing archaeon from a hot spring.</title>
        <authorList>
            <person name="Liu L.J."/>
            <person name="You X.Y."/>
            <person name="Zheng H."/>
            <person name="Wang S."/>
            <person name="Jiang C.Y."/>
            <person name="Liu S.J."/>
        </authorList>
    </citation>
    <scope>NUCLEOTIDE SEQUENCE [LARGE SCALE GENOMIC DNA]</scope>
    <source>
        <strain evidence="3 4">Ar-4</strain>
    </source>
</reference>
<evidence type="ECO:0000256" key="1">
    <source>
        <dbReference type="ARBA" id="ARBA00023054"/>
    </source>
</evidence>
<dbReference type="SUPFAM" id="SSF75712">
    <property type="entry name" value="Rad50 coiled-coil Zn hook"/>
    <property type="match status" value="1"/>
</dbReference>
<feature type="coiled-coil region" evidence="2">
    <location>
        <begin position="134"/>
        <end position="238"/>
    </location>
</feature>
<dbReference type="NCBIfam" id="NF045487">
    <property type="entry name" value="ASRP"/>
    <property type="match status" value="1"/>
</dbReference>
<dbReference type="EMBL" id="CP002656">
    <property type="protein sequence ID" value="AEB95338.1"/>
    <property type="molecule type" value="Genomic_DNA"/>
</dbReference>